<dbReference type="InterPro" id="IPR001123">
    <property type="entry name" value="LeuE-type"/>
</dbReference>
<accession>A7KC32</accession>
<keyword evidence="3 6" id="KW-0812">Transmembrane</keyword>
<reference evidence="7" key="2">
    <citation type="journal article" date="2009" name="Mol. Plant Microbe Interact.">
        <title>The transcriptional activator rfiA is quorum-sensing regulated by cotranscription with the luxI homolog pcoI and is essential for plant virulence in Pseudomonas corrugata.</title>
        <authorList>
            <person name="Licciardello G."/>
            <person name="Bertani I."/>
            <person name="Steindler L."/>
            <person name="Bella P."/>
            <person name="Venturi V."/>
            <person name="Catara V."/>
        </authorList>
    </citation>
    <scope>NUCLEOTIDE SEQUENCE</scope>
    <source>
        <strain evidence="7">CFBP 5454</strain>
    </source>
</reference>
<keyword evidence="2" id="KW-1003">Cell membrane</keyword>
<evidence type="ECO:0000256" key="3">
    <source>
        <dbReference type="ARBA" id="ARBA00022692"/>
    </source>
</evidence>
<keyword evidence="4 6" id="KW-1133">Transmembrane helix</keyword>
<feature type="transmembrane region" description="Helical" evidence="6">
    <location>
        <begin position="47"/>
        <end position="65"/>
    </location>
</feature>
<sequence length="203" mass="22378">MDDLMSYIALSLMTVLLVPGPTNSLLLQTGIKRGLNARSMRYVVAEWLAYVIQMTMWGVSIDLLMTEHSWVVIATKFFAVCFLFYISLKLWFSVKDHLPGNSAGISVPDLFVATLTNPKGLFFVSFVAPPGTFLSLSNYLPFMMLFTAVIFPVGLAWIAIGAFCGRKLHTIVSGRFLSRAISLVIGLFACGMLFNIASQVVFA</sequence>
<evidence type="ECO:0000256" key="1">
    <source>
        <dbReference type="ARBA" id="ARBA00004651"/>
    </source>
</evidence>
<evidence type="ECO:0000256" key="2">
    <source>
        <dbReference type="ARBA" id="ARBA00022475"/>
    </source>
</evidence>
<proteinExistence type="predicted"/>
<comment type="subcellular location">
    <subcellularLocation>
        <location evidence="1">Cell membrane</location>
        <topology evidence="1">Multi-pass membrane protein</topology>
    </subcellularLocation>
</comment>
<evidence type="ECO:0000256" key="4">
    <source>
        <dbReference type="ARBA" id="ARBA00022989"/>
    </source>
</evidence>
<feature type="transmembrane region" description="Helical" evidence="6">
    <location>
        <begin position="139"/>
        <end position="164"/>
    </location>
</feature>
<keyword evidence="5 6" id="KW-0472">Membrane</keyword>
<feature type="transmembrane region" description="Helical" evidence="6">
    <location>
        <begin position="71"/>
        <end position="92"/>
    </location>
</feature>
<evidence type="ECO:0000313" key="7">
    <source>
        <dbReference type="EMBL" id="ABP88723.1"/>
    </source>
</evidence>
<organism evidence="7">
    <name type="scientific">Pseudomonas corrugata</name>
    <dbReference type="NCBI Taxonomy" id="47879"/>
    <lineage>
        <taxon>Bacteria</taxon>
        <taxon>Pseudomonadati</taxon>
        <taxon>Pseudomonadota</taxon>
        <taxon>Gammaproteobacteria</taxon>
        <taxon>Pseudomonadales</taxon>
        <taxon>Pseudomonadaceae</taxon>
        <taxon>Pseudomonas</taxon>
    </lineage>
</organism>
<protein>
    <submittedName>
        <fullName evidence="7">Putative membrane protein</fullName>
    </submittedName>
</protein>
<reference evidence="7" key="1">
    <citation type="journal article" date="2007" name="FEMS Microbiol. Ecol.">
        <title>Pseudomonas corrugata contains a conserved N-acyl homoserine lactone quorum sensing system; its role in tomato pathogenicity and tobacco hypersensitivity response.</title>
        <authorList>
            <person name="Licciardello G."/>
            <person name="Bertani I."/>
            <person name="Steindler L."/>
            <person name="Bella P."/>
            <person name="Venturi V."/>
            <person name="Catara V."/>
        </authorList>
    </citation>
    <scope>NUCLEOTIDE SEQUENCE</scope>
    <source>
        <strain evidence="7">CFBP 5454</strain>
    </source>
</reference>
<feature type="transmembrane region" description="Helical" evidence="6">
    <location>
        <begin position="6"/>
        <end position="26"/>
    </location>
</feature>
<evidence type="ECO:0000256" key="5">
    <source>
        <dbReference type="ARBA" id="ARBA00023136"/>
    </source>
</evidence>
<dbReference type="Pfam" id="PF01810">
    <property type="entry name" value="LysE"/>
    <property type="match status" value="1"/>
</dbReference>
<dbReference type="AlphaFoldDB" id="A7KC32"/>
<evidence type="ECO:0000256" key="6">
    <source>
        <dbReference type="SAM" id="Phobius"/>
    </source>
</evidence>
<name>A7KC32_9PSED</name>
<dbReference type="GO" id="GO:0005886">
    <property type="term" value="C:plasma membrane"/>
    <property type="evidence" value="ECO:0007669"/>
    <property type="project" value="UniProtKB-SubCell"/>
</dbReference>
<feature type="transmembrane region" description="Helical" evidence="6">
    <location>
        <begin position="176"/>
        <end position="197"/>
    </location>
</feature>
<dbReference type="GO" id="GO:0006865">
    <property type="term" value="P:amino acid transport"/>
    <property type="evidence" value="ECO:0007669"/>
    <property type="project" value="InterPro"/>
</dbReference>
<dbReference type="EMBL" id="EF189721">
    <property type="protein sequence ID" value="ABP88723.1"/>
    <property type="molecule type" value="Genomic_DNA"/>
</dbReference>
<gene>
    <name evidence="7" type="primary">rhtB</name>
</gene>
<feature type="transmembrane region" description="Helical" evidence="6">
    <location>
        <begin position="104"/>
        <end position="127"/>
    </location>
</feature>